<organism evidence="1 2">
    <name type="scientific">Ascaris lumbricoides</name>
    <name type="common">Giant roundworm</name>
    <dbReference type="NCBI Taxonomy" id="6252"/>
    <lineage>
        <taxon>Eukaryota</taxon>
        <taxon>Metazoa</taxon>
        <taxon>Ecdysozoa</taxon>
        <taxon>Nematoda</taxon>
        <taxon>Chromadorea</taxon>
        <taxon>Rhabditida</taxon>
        <taxon>Spirurina</taxon>
        <taxon>Ascaridomorpha</taxon>
        <taxon>Ascaridoidea</taxon>
        <taxon>Ascarididae</taxon>
        <taxon>Ascaris</taxon>
    </lineage>
</organism>
<proteinExistence type="predicted"/>
<evidence type="ECO:0000313" key="1">
    <source>
        <dbReference type="Proteomes" id="UP000036681"/>
    </source>
</evidence>
<sequence>MKKETFIWTDKKIDHIKLHQLQVDSNNYTTEYIMIPSKSLAQLEEFSHQLTYETRLSLCKRFGYTLPFPKQQDEFDFLARILRLKSVSTSVVLGNRFPKFPDRCFFFIVKKED</sequence>
<keyword evidence="1" id="KW-1185">Reference proteome</keyword>
<dbReference type="WBParaSite" id="ALUE_0001946001-mRNA-1">
    <property type="protein sequence ID" value="ALUE_0001946001-mRNA-1"/>
    <property type="gene ID" value="ALUE_0001946001"/>
</dbReference>
<dbReference type="Proteomes" id="UP000036681">
    <property type="component" value="Unplaced"/>
</dbReference>
<dbReference type="AlphaFoldDB" id="A0A0M3IL32"/>
<evidence type="ECO:0000313" key="2">
    <source>
        <dbReference type="WBParaSite" id="ALUE_0001946001-mRNA-1"/>
    </source>
</evidence>
<reference evidence="2" key="1">
    <citation type="submission" date="2017-02" db="UniProtKB">
        <authorList>
            <consortium name="WormBaseParasite"/>
        </authorList>
    </citation>
    <scope>IDENTIFICATION</scope>
</reference>
<protein>
    <submittedName>
        <fullName evidence="2">FERM domain-containing protein</fullName>
    </submittedName>
</protein>
<accession>A0A0M3IL32</accession>
<name>A0A0M3IL32_ASCLU</name>